<dbReference type="EMBL" id="KI912111">
    <property type="protein sequence ID" value="ETS83816.1"/>
    <property type="molecule type" value="Genomic_DNA"/>
</dbReference>
<dbReference type="InterPro" id="IPR002938">
    <property type="entry name" value="FAD-bd"/>
</dbReference>
<evidence type="ECO:0000256" key="4">
    <source>
        <dbReference type="ARBA" id="ARBA00022827"/>
    </source>
</evidence>
<keyword evidence="6" id="KW-0503">Monooxygenase</keyword>
<dbReference type="PANTHER" id="PTHR13789">
    <property type="entry name" value="MONOOXYGENASE"/>
    <property type="match status" value="1"/>
</dbReference>
<dbReference type="InterPro" id="IPR050493">
    <property type="entry name" value="FAD-dep_Monooxygenase_BioMet"/>
</dbReference>
<evidence type="ECO:0000256" key="5">
    <source>
        <dbReference type="ARBA" id="ARBA00023002"/>
    </source>
</evidence>
<keyword evidence="4" id="KW-0274">FAD</keyword>
<dbReference type="HOGENOM" id="CLU_009665_19_3_1"/>
<dbReference type="eggNOG" id="KOG2614">
    <property type="taxonomic scope" value="Eukaryota"/>
</dbReference>
<dbReference type="KEGG" id="pfy:PFICI_05692"/>
<dbReference type="Pfam" id="PF01494">
    <property type="entry name" value="FAD_binding_3"/>
    <property type="match status" value="1"/>
</dbReference>
<dbReference type="PANTHER" id="PTHR13789:SF309">
    <property type="entry name" value="PUTATIVE (AFU_ORTHOLOGUE AFUA_6G14510)-RELATED"/>
    <property type="match status" value="1"/>
</dbReference>
<dbReference type="STRING" id="1229662.W3XF51"/>
<keyword evidence="3" id="KW-0285">Flavoprotein</keyword>
<dbReference type="OMA" id="CDRWRLA"/>
<evidence type="ECO:0000256" key="2">
    <source>
        <dbReference type="ARBA" id="ARBA00007992"/>
    </source>
</evidence>
<evidence type="ECO:0000256" key="1">
    <source>
        <dbReference type="ARBA" id="ARBA00005179"/>
    </source>
</evidence>
<gene>
    <name evidence="8" type="ORF">PFICI_05692</name>
</gene>
<evidence type="ECO:0000313" key="8">
    <source>
        <dbReference type="EMBL" id="ETS83816.1"/>
    </source>
</evidence>
<reference evidence="9" key="1">
    <citation type="journal article" date="2015" name="BMC Genomics">
        <title>Genomic and transcriptomic analysis of the endophytic fungus Pestalotiopsis fici reveals its lifestyle and high potential for synthesis of natural products.</title>
        <authorList>
            <person name="Wang X."/>
            <person name="Zhang X."/>
            <person name="Liu L."/>
            <person name="Xiang M."/>
            <person name="Wang W."/>
            <person name="Sun X."/>
            <person name="Che Y."/>
            <person name="Guo L."/>
            <person name="Liu G."/>
            <person name="Guo L."/>
            <person name="Wang C."/>
            <person name="Yin W.B."/>
            <person name="Stadler M."/>
            <person name="Zhang X."/>
            <person name="Liu X."/>
        </authorList>
    </citation>
    <scope>NUCLEOTIDE SEQUENCE [LARGE SCALE GENOMIC DNA]</scope>
    <source>
        <strain evidence="9">W106-1 / CGMCC3.15140</strain>
    </source>
</reference>
<evidence type="ECO:0000256" key="6">
    <source>
        <dbReference type="ARBA" id="ARBA00023033"/>
    </source>
</evidence>
<evidence type="ECO:0000256" key="3">
    <source>
        <dbReference type="ARBA" id="ARBA00022630"/>
    </source>
</evidence>
<evidence type="ECO:0000313" key="9">
    <source>
        <dbReference type="Proteomes" id="UP000030651"/>
    </source>
</evidence>
<evidence type="ECO:0000259" key="7">
    <source>
        <dbReference type="Pfam" id="PF01494"/>
    </source>
</evidence>
<accession>W3XF51</accession>
<dbReference type="Proteomes" id="UP000030651">
    <property type="component" value="Unassembled WGS sequence"/>
</dbReference>
<dbReference type="SUPFAM" id="SSF51905">
    <property type="entry name" value="FAD/NAD(P)-binding domain"/>
    <property type="match status" value="1"/>
</dbReference>
<keyword evidence="9" id="KW-1185">Reference proteome</keyword>
<comment type="similarity">
    <text evidence="2">Belongs to the paxM FAD-dependent monooxygenase family.</text>
</comment>
<dbReference type="GeneID" id="19270705"/>
<organism evidence="8 9">
    <name type="scientific">Pestalotiopsis fici (strain W106-1 / CGMCC3.15140)</name>
    <dbReference type="NCBI Taxonomy" id="1229662"/>
    <lineage>
        <taxon>Eukaryota</taxon>
        <taxon>Fungi</taxon>
        <taxon>Dikarya</taxon>
        <taxon>Ascomycota</taxon>
        <taxon>Pezizomycotina</taxon>
        <taxon>Sordariomycetes</taxon>
        <taxon>Xylariomycetidae</taxon>
        <taxon>Amphisphaeriales</taxon>
        <taxon>Sporocadaceae</taxon>
        <taxon>Pestalotiopsis</taxon>
    </lineage>
</organism>
<comment type="pathway">
    <text evidence="1">Secondary metabolite biosynthesis.</text>
</comment>
<dbReference type="RefSeq" id="XP_007832464.1">
    <property type="nucleotide sequence ID" value="XM_007834273.1"/>
</dbReference>
<proteinExistence type="inferred from homology"/>
<dbReference type="GO" id="GO:0071949">
    <property type="term" value="F:FAD binding"/>
    <property type="evidence" value="ECO:0007669"/>
    <property type="project" value="InterPro"/>
</dbReference>
<dbReference type="InParanoid" id="W3XF51"/>
<keyword evidence="5" id="KW-0560">Oxidoreductase</keyword>
<dbReference type="Gene3D" id="3.50.50.60">
    <property type="entry name" value="FAD/NAD(P)-binding domain"/>
    <property type="match status" value="1"/>
</dbReference>
<protein>
    <recommendedName>
        <fullName evidence="7">FAD-binding domain-containing protein</fullName>
    </recommendedName>
</protein>
<name>W3XF51_PESFW</name>
<dbReference type="InterPro" id="IPR036188">
    <property type="entry name" value="FAD/NAD-bd_sf"/>
</dbReference>
<dbReference type="GO" id="GO:0004497">
    <property type="term" value="F:monooxygenase activity"/>
    <property type="evidence" value="ECO:0007669"/>
    <property type="project" value="UniProtKB-KW"/>
</dbReference>
<dbReference type="OrthoDB" id="420606at2759"/>
<feature type="domain" description="FAD-binding" evidence="7">
    <location>
        <begin position="2"/>
        <end position="357"/>
    </location>
</feature>
<dbReference type="PRINTS" id="PR00420">
    <property type="entry name" value="RNGMNOXGNASE"/>
</dbReference>
<dbReference type="AlphaFoldDB" id="W3XF51"/>
<sequence length="424" mass="47056">MKIIIIGAGLGGLSAAICFARKGHEVEVLEQHGRVSRAGSGLNIRSSASRIMHTWGLQEDLESISDDTPANCFRSLQTGAVATKTVAADIADHPDWGTHRENLIELLERRARDAGARLVFDASVTEVRDEDGSRVVVVQRNGTEATADLVLAADGIRSRTRSQVLADLSVPMDPLLSDVTLYGMVLDDDQMRGIPELEPLMENAFINVYMGHQAFVVCRHNSKLGRQSCLFGIKGETDQKGLWDEKGDIEYVRKFFAGSCPELCKVLEITHSCDRWRLAEMPNLPRWTSRNGRVVLLGDSAHAMMPNAAHGFSQIVEDIGVLEYLISQDENATANLANITSDWESIRRPRVERIKQWAKANSEAFISQPPTGTKHADKWQIISLKNTQPDMNADMNSSAFLKWAQDYDAINEARKYMVNKGPKL</sequence>